<evidence type="ECO:0000259" key="12">
    <source>
        <dbReference type="PROSITE" id="PS51266"/>
    </source>
</evidence>
<dbReference type="PANTHER" id="PTHR42031:SF1">
    <property type="entry name" value="KEY LIME PATHOGENICITY PROTEIN"/>
    <property type="match status" value="1"/>
</dbReference>
<feature type="transmembrane region" description="Helical" evidence="9">
    <location>
        <begin position="354"/>
        <end position="371"/>
    </location>
</feature>
<dbReference type="Gene3D" id="3.30.40.10">
    <property type="entry name" value="Zinc/RING finger domain, C3HC4 (zinc finger)"/>
    <property type="match status" value="1"/>
</dbReference>
<dbReference type="PROSITE" id="PS00028">
    <property type="entry name" value="ZINC_FINGER_C2H2_1"/>
    <property type="match status" value="1"/>
</dbReference>
<keyword evidence="15" id="KW-1185">Reference proteome</keyword>
<feature type="domain" description="CHY-type" evidence="12">
    <location>
        <begin position="706"/>
        <end position="781"/>
    </location>
</feature>
<evidence type="ECO:0000313" key="15">
    <source>
        <dbReference type="Proteomes" id="UP000698800"/>
    </source>
</evidence>
<feature type="transmembrane region" description="Helical" evidence="9">
    <location>
        <begin position="283"/>
        <end position="304"/>
    </location>
</feature>
<accession>A0A9P8L6F5</accession>
<evidence type="ECO:0000256" key="7">
    <source>
        <dbReference type="PROSITE-ProRule" id="PRU00601"/>
    </source>
</evidence>
<dbReference type="InterPro" id="IPR002867">
    <property type="entry name" value="IBR_dom"/>
</dbReference>
<evidence type="ECO:0000259" key="13">
    <source>
        <dbReference type="PROSITE" id="PS51873"/>
    </source>
</evidence>
<feature type="domain" description="C2H2-type" evidence="11">
    <location>
        <begin position="755"/>
        <end position="783"/>
    </location>
</feature>
<keyword evidence="1" id="KW-0808">Transferase</keyword>
<evidence type="ECO:0000256" key="4">
    <source>
        <dbReference type="ARBA" id="ARBA00022771"/>
    </source>
</evidence>
<dbReference type="SUPFAM" id="SSF57850">
    <property type="entry name" value="RING/U-box"/>
    <property type="match status" value="2"/>
</dbReference>
<feature type="region of interest" description="Disordered" evidence="8">
    <location>
        <begin position="496"/>
        <end position="517"/>
    </location>
</feature>
<dbReference type="InterPro" id="IPR057218">
    <property type="entry name" value="DUF7896"/>
</dbReference>
<dbReference type="InterPro" id="IPR001841">
    <property type="entry name" value="Znf_RING"/>
</dbReference>
<evidence type="ECO:0000256" key="9">
    <source>
        <dbReference type="SAM" id="Phobius"/>
    </source>
</evidence>
<keyword evidence="6" id="KW-0862">Zinc</keyword>
<keyword evidence="5" id="KW-0833">Ubl conjugation pathway</keyword>
<feature type="transmembrane region" description="Helical" evidence="9">
    <location>
        <begin position="169"/>
        <end position="189"/>
    </location>
</feature>
<evidence type="ECO:0000259" key="10">
    <source>
        <dbReference type="PROSITE" id="PS50089"/>
    </source>
</evidence>
<feature type="transmembrane region" description="Helical" evidence="9">
    <location>
        <begin position="59"/>
        <end position="80"/>
    </location>
</feature>
<comment type="caution">
    <text evidence="14">The sequence shown here is derived from an EMBL/GenBank/DDBJ whole genome shotgun (WGS) entry which is preliminary data.</text>
</comment>
<feature type="transmembrane region" description="Helical" evidence="9">
    <location>
        <begin position="221"/>
        <end position="245"/>
    </location>
</feature>
<sequence>MGQSEQSPIPKSPERSLGLCRDLKPDPDIAGIGVSMESNYPPLLRYREFTNSLLIENCVVKIITAITIQTFFYIACGAFIGHYSRQQLQHAVSNRSRQPPQEHISGNRIEHEYQQATPAQPKDPEIALFLQDLFRNAIIPSTSLFFANAFQDPKTISWSIPPATYHDRIYLHIMALCIVQLCVVGSNLLGREVRVVEALNSLAAEPPQPSLSLPMLVAKSALLAAVIPVVLFVLLVGVWVCNVLVEVWYSAGYRLVDPKRCGRGIAEPSVVFGHLKVAQESPFITLTGGLLVIVLSWVRARWSFPHRDSSLGETFQDDRFRRKYRHTLIGYVVEVLSGWFSAGRGKAPDLRFDAVYVCTLCIYSAIQVGYIKTFRDDFANHRLIDRDGIEPLPLQEDTKDPSNAGLWFEEIWPIYHPKMDPRLDSLDDSWFTDALMGLTSKFDPQEDQGDIWGNHISPGQDGGGLFDSSADHRDPADDVYRDMLLGIGLDTKGHQIGRDGGIKTQRSPPLGSSNRNKTIRTNQETYVVTLGRPENSLPSSSGIRSEEISKKVVRHECAACTDSYPVPDIVRFPCEHYYCAKCIAELFETAAKDESRFPPKCCGTPIPFDIAKSSLTSDQILRFDQKRVEYTTTNRTYCSKEGCSAFIDPDFIKGETATCEQCSQKTCTSCKCKSHEGDCPEDAALESLVKKAAEKGWQRCFKCKRMVERVSGCNHMRCRCNTEFCYTCGKKWKTCDCKYSEVRRHTYVRPRPLRVRCDLCDSRFAVQPDLRQHMDMRHSQTNKVWICVDKSSDKKLLTDCKDCKSGRKYGAYYNAAAHLRRAHFGPRSRGSIGGSRGGPGGGLPPMREWIIQVDVNLANECKKPAPETIAPTAETSNRVGGPSSRALGGFGIPPHVAVLGVPGVIQSGPQVEHGIEGNFSKPQDQSLQKRRLSCVHTHTPSADRHTYSCTLCSGTICECDECKMWFCYLCRFSTDLDLSFDVEDGVTFGCSSATTESNPGYGFGANDLIYSPGFNLGYAMNSSPEESSPASGYSFQAFDNSFSFPGFFTDNDNSAAFFQATAPSSFDTGPSWLANSPRNFLQGINIKRENFIGGS</sequence>
<dbReference type="CDD" id="cd20335">
    <property type="entry name" value="BRcat_RBR"/>
    <property type="match status" value="1"/>
</dbReference>
<evidence type="ECO:0000256" key="2">
    <source>
        <dbReference type="ARBA" id="ARBA00022723"/>
    </source>
</evidence>
<dbReference type="Pfam" id="PF25438">
    <property type="entry name" value="DUF7896"/>
    <property type="match status" value="1"/>
</dbReference>
<dbReference type="Pfam" id="PF01485">
    <property type="entry name" value="IBR"/>
    <property type="match status" value="2"/>
</dbReference>
<protein>
    <recommendedName>
        <fullName evidence="16">RING-type domain-containing protein</fullName>
    </recommendedName>
</protein>
<dbReference type="PROSITE" id="PS51266">
    <property type="entry name" value="ZF_CHY"/>
    <property type="match status" value="1"/>
</dbReference>
<dbReference type="Gene3D" id="1.20.120.1750">
    <property type="match status" value="1"/>
</dbReference>
<dbReference type="InterPro" id="IPR044066">
    <property type="entry name" value="TRIAD_supradom"/>
</dbReference>
<dbReference type="InterPro" id="IPR008913">
    <property type="entry name" value="Znf_CHY"/>
</dbReference>
<organism evidence="14 15">
    <name type="scientific">Glutinoglossum americanum</name>
    <dbReference type="NCBI Taxonomy" id="1670608"/>
    <lineage>
        <taxon>Eukaryota</taxon>
        <taxon>Fungi</taxon>
        <taxon>Dikarya</taxon>
        <taxon>Ascomycota</taxon>
        <taxon>Pezizomycotina</taxon>
        <taxon>Geoglossomycetes</taxon>
        <taxon>Geoglossales</taxon>
        <taxon>Geoglossaceae</taxon>
        <taxon>Glutinoglossum</taxon>
    </lineage>
</organism>
<dbReference type="GO" id="GO:0008270">
    <property type="term" value="F:zinc ion binding"/>
    <property type="evidence" value="ECO:0007669"/>
    <property type="project" value="UniProtKB-KW"/>
</dbReference>
<dbReference type="PANTHER" id="PTHR42031">
    <property type="entry name" value="KEY LIME PATHOGENICITY PROTEIN"/>
    <property type="match status" value="1"/>
</dbReference>
<dbReference type="PROSITE" id="PS00518">
    <property type="entry name" value="ZF_RING_1"/>
    <property type="match status" value="1"/>
</dbReference>
<dbReference type="CDD" id="cd22584">
    <property type="entry name" value="Rcat_RBR_unk"/>
    <property type="match status" value="1"/>
</dbReference>
<dbReference type="PROSITE" id="PS50089">
    <property type="entry name" value="ZF_RING_2"/>
    <property type="match status" value="1"/>
</dbReference>
<feature type="domain" description="RING-type" evidence="13">
    <location>
        <begin position="553"/>
        <end position="749"/>
    </location>
</feature>
<evidence type="ECO:0000256" key="3">
    <source>
        <dbReference type="ARBA" id="ARBA00022737"/>
    </source>
</evidence>
<keyword evidence="3" id="KW-0677">Repeat</keyword>
<dbReference type="PROSITE" id="PS50157">
    <property type="entry name" value="ZINC_FINGER_C2H2_2"/>
    <property type="match status" value="1"/>
</dbReference>
<dbReference type="InterPro" id="IPR013087">
    <property type="entry name" value="Znf_C2H2_type"/>
</dbReference>
<dbReference type="Proteomes" id="UP000698800">
    <property type="component" value="Unassembled WGS sequence"/>
</dbReference>
<dbReference type="OrthoDB" id="9977870at2759"/>
<keyword evidence="9" id="KW-0812">Transmembrane</keyword>
<dbReference type="EMBL" id="JAGHQL010000014">
    <property type="protein sequence ID" value="KAH0544767.1"/>
    <property type="molecule type" value="Genomic_DNA"/>
</dbReference>
<dbReference type="InterPro" id="IPR013083">
    <property type="entry name" value="Znf_RING/FYVE/PHD"/>
</dbReference>
<keyword evidence="2" id="KW-0479">Metal-binding</keyword>
<evidence type="ECO:0000256" key="1">
    <source>
        <dbReference type="ARBA" id="ARBA00022679"/>
    </source>
</evidence>
<dbReference type="InterPro" id="IPR017907">
    <property type="entry name" value="Znf_RING_CS"/>
</dbReference>
<feature type="domain" description="RING-type" evidence="10">
    <location>
        <begin position="557"/>
        <end position="601"/>
    </location>
</feature>
<keyword evidence="9" id="KW-0472">Membrane</keyword>
<evidence type="ECO:0008006" key="16">
    <source>
        <dbReference type="Google" id="ProtNLM"/>
    </source>
</evidence>
<feature type="compositionally biased region" description="Polar residues" evidence="8">
    <location>
        <begin position="504"/>
        <end position="517"/>
    </location>
</feature>
<reference evidence="14" key="1">
    <citation type="submission" date="2021-03" db="EMBL/GenBank/DDBJ databases">
        <title>Comparative genomics and phylogenomic investigation of the class Geoglossomycetes provide insights into ecological specialization and systematics.</title>
        <authorList>
            <person name="Melie T."/>
            <person name="Pirro S."/>
            <person name="Miller A.N."/>
            <person name="Quandt A."/>
        </authorList>
    </citation>
    <scope>NUCLEOTIDE SEQUENCE</scope>
    <source>
        <strain evidence="14">GBOQ0MN5Z8</strain>
    </source>
</reference>
<evidence type="ECO:0000313" key="14">
    <source>
        <dbReference type="EMBL" id="KAH0544767.1"/>
    </source>
</evidence>
<dbReference type="GO" id="GO:0016740">
    <property type="term" value="F:transferase activity"/>
    <property type="evidence" value="ECO:0007669"/>
    <property type="project" value="UniProtKB-KW"/>
</dbReference>
<evidence type="ECO:0000256" key="6">
    <source>
        <dbReference type="ARBA" id="ARBA00022833"/>
    </source>
</evidence>
<gene>
    <name evidence="14" type="ORF">FGG08_001134</name>
</gene>
<keyword evidence="9" id="KW-1133">Transmembrane helix</keyword>
<evidence type="ECO:0000256" key="8">
    <source>
        <dbReference type="SAM" id="MobiDB-lite"/>
    </source>
</evidence>
<proteinExistence type="predicted"/>
<dbReference type="AlphaFoldDB" id="A0A9P8L6F5"/>
<evidence type="ECO:0000256" key="5">
    <source>
        <dbReference type="ARBA" id="ARBA00022786"/>
    </source>
</evidence>
<evidence type="ECO:0000259" key="11">
    <source>
        <dbReference type="PROSITE" id="PS50157"/>
    </source>
</evidence>
<dbReference type="PROSITE" id="PS51873">
    <property type="entry name" value="TRIAD"/>
    <property type="match status" value="1"/>
</dbReference>
<name>A0A9P8L6F5_9PEZI</name>
<keyword evidence="4 7" id="KW-0863">Zinc-finger</keyword>